<keyword evidence="3 8" id="KW-0862">Zinc</keyword>
<dbReference type="PROSITE" id="PS50103">
    <property type="entry name" value="ZF_C3H1"/>
    <property type="match status" value="1"/>
</dbReference>
<evidence type="ECO:0000256" key="6">
    <source>
        <dbReference type="ARBA" id="ARBA00043866"/>
    </source>
</evidence>
<dbReference type="CTD" id="64062"/>
<dbReference type="InterPro" id="IPR012677">
    <property type="entry name" value="Nucleotide-bd_a/b_plait_sf"/>
</dbReference>
<feature type="compositionally biased region" description="Pro residues" evidence="9">
    <location>
        <begin position="369"/>
        <end position="464"/>
    </location>
</feature>
<evidence type="ECO:0000256" key="5">
    <source>
        <dbReference type="ARBA" id="ARBA00023054"/>
    </source>
</evidence>
<evidence type="ECO:0000259" key="11">
    <source>
        <dbReference type="PROSITE" id="PS50103"/>
    </source>
</evidence>
<dbReference type="InterPro" id="IPR002483">
    <property type="entry name" value="PWI_dom"/>
</dbReference>
<evidence type="ECO:0000259" key="10">
    <source>
        <dbReference type="PROSITE" id="PS50102"/>
    </source>
</evidence>
<dbReference type="GO" id="GO:0005634">
    <property type="term" value="C:nucleus"/>
    <property type="evidence" value="ECO:0007669"/>
    <property type="project" value="TreeGrafter"/>
</dbReference>
<evidence type="ECO:0000313" key="13">
    <source>
        <dbReference type="RefSeq" id="XP_032812208.1"/>
    </source>
</evidence>
<evidence type="ECO:0000256" key="9">
    <source>
        <dbReference type="SAM" id="MobiDB-lite"/>
    </source>
</evidence>
<keyword evidence="12" id="KW-1185">Reference proteome</keyword>
<protein>
    <submittedName>
        <fullName evidence="13">RNA-binding protein 26 isoform X2</fullName>
    </submittedName>
</protein>
<dbReference type="FunFam" id="1.20.1390.10:FF:000001">
    <property type="entry name" value="RNA-binding protein 26 isoform X2"/>
    <property type="match status" value="1"/>
</dbReference>
<keyword evidence="1 8" id="KW-0479">Metal-binding</keyword>
<evidence type="ECO:0000256" key="7">
    <source>
        <dbReference type="PROSITE-ProRule" id="PRU00176"/>
    </source>
</evidence>
<dbReference type="Gene3D" id="3.30.70.330">
    <property type="match status" value="2"/>
</dbReference>
<feature type="compositionally biased region" description="Basic and acidic residues" evidence="9">
    <location>
        <begin position="230"/>
        <end position="261"/>
    </location>
</feature>
<comment type="function">
    <text evidence="6">May be involved in the turnover of nuclear polyadenylated (pA+) RNA.</text>
</comment>
<evidence type="ECO:0000256" key="1">
    <source>
        <dbReference type="ARBA" id="ARBA00022723"/>
    </source>
</evidence>
<keyword evidence="4 7" id="KW-0694">RNA-binding</keyword>
<feature type="compositionally biased region" description="Gly residues" evidence="9">
    <location>
        <begin position="929"/>
        <end position="946"/>
    </location>
</feature>
<evidence type="ECO:0000256" key="2">
    <source>
        <dbReference type="ARBA" id="ARBA00022771"/>
    </source>
</evidence>
<feature type="domain" description="C3H1-type" evidence="11">
    <location>
        <begin position="327"/>
        <end position="354"/>
    </location>
</feature>
<dbReference type="SUPFAM" id="SSF54928">
    <property type="entry name" value="RNA-binding domain, RBD"/>
    <property type="match status" value="2"/>
</dbReference>
<dbReference type="GO" id="GO:0008270">
    <property type="term" value="F:zinc ion binding"/>
    <property type="evidence" value="ECO:0007669"/>
    <property type="project" value="UniProtKB-KW"/>
</dbReference>
<sequence>MLIENLESLKAWLTKTLDPICDADPSALAKYVIALVKKDKPDKELKALCVDQLDVFLQKDTAGFVDKLFEVLNNKSYLPTHAPASITPTAGGPAEAPKGEPAKPESGWQERAERKDEHAPPPSAEEDRDSRKPGRRKSHSPKQLSAGSRDNRNRDDKRRDERPRRREYERFSSRDGRDGRDGREARDGRDARDGRGADVREGRDGRGGRDSYRERYERERRRGHSRSRSRSWERSRDAHPPRSHSKDRERDKKFEGERGDVPAEGYVPSTVVPGGPAPSTQFPPAAPVPGLPATIATETRPGYRGNNHITGPPPSFGKGPPGPPVVPNKARCRDYDEKGFCMRGDMCPFDHGADPLVVEDVNLPGIIPFPPPPTPLLDPPPQGGPPPNLPPPPSLLGPPPSLLGPPPPLPPRPGSMPPVLPPVSGPPPLPGSRIDGPPPPVSKPVPTIPPPPPPGIHIPPPPLLPQASQYNMDPYEPDGYNPESPSLTGPARSSFRPFPPRHQNLRPNLIGLTSGEPHSGPRGGPPPPGVRDGPGPGAARIVVEPDPRKRPGGLLDGPLAKKPWFENNRPPYNSQGKPPFARKQYDSTRLEIRKVPKELNNITKLNDHFCKFGTIVNIQVAFGGDPEGALVQFSNHDQARRAISSTEAVLNNRFIRVYWHRDANGQMGPGAPPPQLPPMGGGIPTQVPMGQACGFVPGKPSVKERLGPVAGGEPPPPPPQPNESPDGSAQAGAKPPVRERLGFPTARNEPPLTAGKVLSTTVGLTKTVYNVAALRAAQRSSSSHSAQKALENKEAMRKKQEAIKMQQDMRKMKQEILEKQIETQKLLISKLEKSKASKGEEDTEIMRTLKELSQNISRLQDELKTAAPATPAGAPAPVATRRRSKSEAQKELLDMELDLHNKMQAGEDVSDLRKRLYTLQFEAAHLGILGAGGRGGRGGPGSSGRGRGSRGRGGRGGYRGSRGGRHPLMSHTALDYRPRALQVCGLAAEDKDDILLHFKSLGEVEDFRSDEGSSSAVVTFKTRLEAEHAATQGARFKGRDLVLSWHKPKMASTSAEPEDEDAEEEEEGEAADDTLLQDDDEEEEEDESRSWRR</sequence>
<dbReference type="PANTHER" id="PTHR14398">
    <property type="entry name" value="RNA RECOGNITION RRM/RNP DOMAIN"/>
    <property type="match status" value="1"/>
</dbReference>
<dbReference type="InterPro" id="IPR035979">
    <property type="entry name" value="RBD_domain_sf"/>
</dbReference>
<dbReference type="SMART" id="SM00360">
    <property type="entry name" value="RRM"/>
    <property type="match status" value="2"/>
</dbReference>
<dbReference type="Proteomes" id="UP001318040">
    <property type="component" value="Chromosome 18"/>
</dbReference>
<dbReference type="RefSeq" id="XP_032812208.1">
    <property type="nucleotide sequence ID" value="XM_032956317.1"/>
</dbReference>
<evidence type="ECO:0000256" key="4">
    <source>
        <dbReference type="ARBA" id="ARBA00022884"/>
    </source>
</evidence>
<keyword evidence="5" id="KW-0175">Coiled coil</keyword>
<feature type="compositionally biased region" description="Basic and acidic residues" evidence="9">
    <location>
        <begin position="97"/>
        <end position="119"/>
    </location>
</feature>
<feature type="region of interest" description="Disordered" evidence="9">
    <location>
        <begin position="79"/>
        <end position="287"/>
    </location>
</feature>
<feature type="region of interest" description="Disordered" evidence="9">
    <location>
        <begin position="1047"/>
        <end position="1093"/>
    </location>
</feature>
<dbReference type="PANTHER" id="PTHR14398:SF0">
    <property type="entry name" value="ZINC FINGER PROTEIN SWM"/>
    <property type="match status" value="1"/>
</dbReference>
<dbReference type="FunFam" id="3.30.70.330:FF:000330">
    <property type="entry name" value="RNA-binding motif protein 26"/>
    <property type="match status" value="1"/>
</dbReference>
<feature type="compositionally biased region" description="Low complexity" evidence="9">
    <location>
        <begin position="865"/>
        <end position="879"/>
    </location>
</feature>
<dbReference type="Pfam" id="PF01480">
    <property type="entry name" value="PWI"/>
    <property type="match status" value="1"/>
</dbReference>
<dbReference type="InterPro" id="IPR000504">
    <property type="entry name" value="RRM_dom"/>
</dbReference>
<feature type="compositionally biased region" description="Acidic residues" evidence="9">
    <location>
        <begin position="1056"/>
        <end position="1087"/>
    </location>
</feature>
<dbReference type="InterPro" id="IPR000571">
    <property type="entry name" value="Znf_CCCH"/>
</dbReference>
<keyword evidence="2 8" id="KW-0863">Zinc-finger</keyword>
<dbReference type="AlphaFoldDB" id="A0AAJ7T8Q9"/>
<feature type="region of interest" description="Disordered" evidence="9">
    <location>
        <begin position="929"/>
        <end position="968"/>
    </location>
</feature>
<dbReference type="InterPro" id="IPR045137">
    <property type="entry name" value="RBM26/27"/>
</dbReference>
<feature type="region of interest" description="Disordered" evidence="9">
    <location>
        <begin position="369"/>
        <end position="581"/>
    </location>
</feature>
<evidence type="ECO:0000256" key="8">
    <source>
        <dbReference type="PROSITE-ProRule" id="PRU00723"/>
    </source>
</evidence>
<accession>A0AAJ7T8Q9</accession>
<reference evidence="13" key="1">
    <citation type="submission" date="2025-08" db="UniProtKB">
        <authorList>
            <consortium name="RefSeq"/>
        </authorList>
    </citation>
    <scope>IDENTIFICATION</scope>
    <source>
        <tissue evidence="13">Sperm</tissue>
    </source>
</reference>
<dbReference type="GO" id="GO:0003723">
    <property type="term" value="F:RNA binding"/>
    <property type="evidence" value="ECO:0007669"/>
    <property type="project" value="UniProtKB-UniRule"/>
</dbReference>
<feature type="compositionally biased region" description="Pro residues" evidence="9">
    <location>
        <begin position="713"/>
        <end position="722"/>
    </location>
</feature>
<dbReference type="PROSITE" id="PS50102">
    <property type="entry name" value="RRM"/>
    <property type="match status" value="1"/>
</dbReference>
<proteinExistence type="predicted"/>
<feature type="region of interest" description="Disordered" evidence="9">
    <location>
        <begin position="865"/>
        <end position="888"/>
    </location>
</feature>
<dbReference type="Gene3D" id="1.20.1390.10">
    <property type="entry name" value="PWI domain"/>
    <property type="match status" value="1"/>
</dbReference>
<evidence type="ECO:0000256" key="3">
    <source>
        <dbReference type="ARBA" id="ARBA00022833"/>
    </source>
</evidence>
<organism evidence="12 13">
    <name type="scientific">Petromyzon marinus</name>
    <name type="common">Sea lamprey</name>
    <dbReference type="NCBI Taxonomy" id="7757"/>
    <lineage>
        <taxon>Eukaryota</taxon>
        <taxon>Metazoa</taxon>
        <taxon>Chordata</taxon>
        <taxon>Craniata</taxon>
        <taxon>Vertebrata</taxon>
        <taxon>Cyclostomata</taxon>
        <taxon>Hyperoartia</taxon>
        <taxon>Petromyzontiformes</taxon>
        <taxon>Petromyzontidae</taxon>
        <taxon>Petromyzon</taxon>
    </lineage>
</organism>
<evidence type="ECO:0000313" key="12">
    <source>
        <dbReference type="Proteomes" id="UP001318040"/>
    </source>
</evidence>
<feature type="region of interest" description="Disordered" evidence="9">
    <location>
        <begin position="299"/>
        <end position="330"/>
    </location>
</feature>
<feature type="region of interest" description="Disordered" evidence="9">
    <location>
        <begin position="693"/>
        <end position="754"/>
    </location>
</feature>
<dbReference type="SMART" id="SM00356">
    <property type="entry name" value="ZnF_C3H1"/>
    <property type="match status" value="1"/>
</dbReference>
<feature type="domain" description="RRM" evidence="10">
    <location>
        <begin position="588"/>
        <end position="662"/>
    </location>
</feature>
<feature type="zinc finger region" description="C3H1-type" evidence="8">
    <location>
        <begin position="327"/>
        <end position="354"/>
    </location>
</feature>
<name>A0AAJ7T8Q9_PETMA</name>
<feature type="compositionally biased region" description="Low complexity" evidence="9">
    <location>
        <begin position="777"/>
        <end position="789"/>
    </location>
</feature>
<feature type="region of interest" description="Disordered" evidence="9">
    <location>
        <begin position="777"/>
        <end position="798"/>
    </location>
</feature>
<feature type="compositionally biased region" description="Basic and acidic residues" evidence="9">
    <location>
        <begin position="149"/>
        <end position="220"/>
    </location>
</feature>
<gene>
    <name evidence="13" type="primary">RBM26</name>
</gene>
<feature type="compositionally biased region" description="Pro residues" evidence="9">
    <location>
        <begin position="311"/>
        <end position="326"/>
    </location>
</feature>